<dbReference type="GO" id="GO:0000156">
    <property type="term" value="F:phosphorelay response regulator activity"/>
    <property type="evidence" value="ECO:0007669"/>
    <property type="project" value="TreeGrafter"/>
</dbReference>
<keyword evidence="4" id="KW-1003">Cell membrane</keyword>
<dbReference type="Pfam" id="PF00672">
    <property type="entry name" value="HAMP"/>
    <property type="match status" value="1"/>
</dbReference>
<dbReference type="SUPFAM" id="SSF55874">
    <property type="entry name" value="ATPase domain of HSP90 chaperone/DNA topoisomerase II/histidine kinase"/>
    <property type="match status" value="1"/>
</dbReference>
<dbReference type="InterPro" id="IPR036890">
    <property type="entry name" value="HATPase_C_sf"/>
</dbReference>
<dbReference type="SUPFAM" id="SSF158472">
    <property type="entry name" value="HAMP domain-like"/>
    <property type="match status" value="1"/>
</dbReference>
<dbReference type="InterPro" id="IPR005467">
    <property type="entry name" value="His_kinase_dom"/>
</dbReference>
<dbReference type="CDD" id="cd00082">
    <property type="entry name" value="HisKA"/>
    <property type="match status" value="1"/>
</dbReference>
<organism evidence="18 19">
    <name type="scientific">Paenibacillus curdlanolyticus YK9</name>
    <dbReference type="NCBI Taxonomy" id="717606"/>
    <lineage>
        <taxon>Bacteria</taxon>
        <taxon>Bacillati</taxon>
        <taxon>Bacillota</taxon>
        <taxon>Bacilli</taxon>
        <taxon>Bacillales</taxon>
        <taxon>Paenibacillaceae</taxon>
        <taxon>Paenibacillus</taxon>
    </lineage>
</organism>
<dbReference type="Pfam" id="PF02518">
    <property type="entry name" value="HATPase_c"/>
    <property type="match status" value="1"/>
</dbReference>
<dbReference type="Gene3D" id="3.30.450.20">
    <property type="entry name" value="PAS domain"/>
    <property type="match status" value="1"/>
</dbReference>
<evidence type="ECO:0000256" key="14">
    <source>
        <dbReference type="SAM" id="Phobius"/>
    </source>
</evidence>
<reference evidence="18 19" key="1">
    <citation type="submission" date="2010-07" db="EMBL/GenBank/DDBJ databases">
        <title>The draft genome of Paenibacillus curdlanolyticus YK9.</title>
        <authorList>
            <consortium name="US DOE Joint Genome Institute (JGI-PGF)"/>
            <person name="Lucas S."/>
            <person name="Copeland A."/>
            <person name="Lapidus A."/>
            <person name="Cheng J.-F."/>
            <person name="Bruce D."/>
            <person name="Goodwin L."/>
            <person name="Pitluck S."/>
            <person name="Land M.L."/>
            <person name="Hauser L."/>
            <person name="Chang Y.-J."/>
            <person name="Jeffries C."/>
            <person name="Anderson I.J."/>
            <person name="Johnson E."/>
            <person name="Loganathan U."/>
            <person name="Mulhopadhyay B."/>
            <person name="Kyrpides N."/>
            <person name="Woyke T.J."/>
        </authorList>
    </citation>
    <scope>NUCLEOTIDE SEQUENCE [LARGE SCALE GENOMIC DNA]</scope>
    <source>
        <strain evidence="18 19">YK9</strain>
    </source>
</reference>
<dbReference type="FunFam" id="1.10.287.130:FF:000008">
    <property type="entry name" value="Two-component sensor histidine kinase"/>
    <property type="match status" value="1"/>
</dbReference>
<dbReference type="CDD" id="cd16922">
    <property type="entry name" value="HATPase_EvgS-ArcB-TorS-like"/>
    <property type="match status" value="1"/>
</dbReference>
<keyword evidence="6" id="KW-0808">Transferase</keyword>
<dbReference type="PROSITE" id="PS50112">
    <property type="entry name" value="PAS"/>
    <property type="match status" value="1"/>
</dbReference>
<evidence type="ECO:0000256" key="7">
    <source>
        <dbReference type="ARBA" id="ARBA00022692"/>
    </source>
</evidence>
<protein>
    <recommendedName>
        <fullName evidence="3">histidine kinase</fullName>
        <ecNumber evidence="3">2.7.13.3</ecNumber>
    </recommendedName>
</protein>
<keyword evidence="9 18" id="KW-0418">Kinase</keyword>
<feature type="domain" description="HAMP" evidence="17">
    <location>
        <begin position="192"/>
        <end position="244"/>
    </location>
</feature>
<dbReference type="Gene3D" id="6.10.340.10">
    <property type="match status" value="1"/>
</dbReference>
<dbReference type="Proteomes" id="UP000005387">
    <property type="component" value="Unassembled WGS sequence"/>
</dbReference>
<keyword evidence="7 14" id="KW-0812">Transmembrane</keyword>
<feature type="transmembrane region" description="Helical" evidence="14">
    <location>
        <begin position="168"/>
        <end position="188"/>
    </location>
</feature>
<dbReference type="Gene3D" id="3.30.565.10">
    <property type="entry name" value="Histidine kinase-like ATPase, C-terminal domain"/>
    <property type="match status" value="1"/>
</dbReference>
<dbReference type="InterPro" id="IPR003661">
    <property type="entry name" value="HisK_dim/P_dom"/>
</dbReference>
<dbReference type="STRING" id="717606.PaecuDRAFT_4315"/>
<evidence type="ECO:0000256" key="1">
    <source>
        <dbReference type="ARBA" id="ARBA00000085"/>
    </source>
</evidence>
<evidence type="ECO:0000256" key="5">
    <source>
        <dbReference type="ARBA" id="ARBA00022553"/>
    </source>
</evidence>
<dbReference type="PANTHER" id="PTHR42878:SF7">
    <property type="entry name" value="SENSOR HISTIDINE KINASE GLRK"/>
    <property type="match status" value="1"/>
</dbReference>
<dbReference type="SMART" id="SM00304">
    <property type="entry name" value="HAMP"/>
    <property type="match status" value="1"/>
</dbReference>
<dbReference type="CDD" id="cd06225">
    <property type="entry name" value="HAMP"/>
    <property type="match status" value="1"/>
</dbReference>
<comment type="subcellular location">
    <subcellularLocation>
        <location evidence="2">Cell membrane</location>
        <topology evidence="2">Multi-pass membrane protein</topology>
    </subcellularLocation>
</comment>
<dbReference type="NCBIfam" id="TIGR00229">
    <property type="entry name" value="sensory_box"/>
    <property type="match status" value="1"/>
</dbReference>
<name>E0IF74_9BACL</name>
<dbReference type="GO" id="GO:0005886">
    <property type="term" value="C:plasma membrane"/>
    <property type="evidence" value="ECO:0007669"/>
    <property type="project" value="UniProtKB-SubCell"/>
</dbReference>
<dbReference type="SUPFAM" id="SSF47384">
    <property type="entry name" value="Homodimeric domain of signal transducing histidine kinase"/>
    <property type="match status" value="1"/>
</dbReference>
<keyword evidence="12" id="KW-0902">Two-component regulatory system</keyword>
<dbReference type="Gene3D" id="1.10.287.130">
    <property type="match status" value="1"/>
</dbReference>
<gene>
    <name evidence="18" type="ORF">PaecuDRAFT_4315</name>
</gene>
<dbReference type="InterPro" id="IPR000014">
    <property type="entry name" value="PAS"/>
</dbReference>
<evidence type="ECO:0000256" key="12">
    <source>
        <dbReference type="ARBA" id="ARBA00023012"/>
    </source>
</evidence>
<dbReference type="SMART" id="SM00387">
    <property type="entry name" value="HATPase_c"/>
    <property type="match status" value="1"/>
</dbReference>
<evidence type="ECO:0000259" key="16">
    <source>
        <dbReference type="PROSITE" id="PS50112"/>
    </source>
</evidence>
<dbReference type="InterPro" id="IPR003660">
    <property type="entry name" value="HAMP_dom"/>
</dbReference>
<keyword evidence="8" id="KW-0547">Nucleotide-binding</keyword>
<keyword evidence="10" id="KW-0067">ATP-binding</keyword>
<dbReference type="PANTHER" id="PTHR42878">
    <property type="entry name" value="TWO-COMPONENT HISTIDINE KINASE"/>
    <property type="match status" value="1"/>
</dbReference>
<dbReference type="PRINTS" id="PR00344">
    <property type="entry name" value="BCTRLSENSOR"/>
</dbReference>
<dbReference type="OrthoDB" id="9813151at2"/>
<dbReference type="GO" id="GO:0005524">
    <property type="term" value="F:ATP binding"/>
    <property type="evidence" value="ECO:0007669"/>
    <property type="project" value="UniProtKB-KW"/>
</dbReference>
<dbReference type="GO" id="GO:0006355">
    <property type="term" value="P:regulation of DNA-templated transcription"/>
    <property type="evidence" value="ECO:0007669"/>
    <property type="project" value="InterPro"/>
</dbReference>
<dbReference type="AlphaFoldDB" id="E0IF74"/>
<keyword evidence="5" id="KW-0597">Phosphoprotein</keyword>
<keyword evidence="13 14" id="KW-0472">Membrane</keyword>
<dbReference type="InterPro" id="IPR003594">
    <property type="entry name" value="HATPase_dom"/>
</dbReference>
<evidence type="ECO:0000313" key="18">
    <source>
        <dbReference type="EMBL" id="EFM08850.1"/>
    </source>
</evidence>
<keyword evidence="11 14" id="KW-1133">Transmembrane helix</keyword>
<dbReference type="EC" id="2.7.13.3" evidence="3"/>
<dbReference type="FunFam" id="3.30.565.10:FF:000006">
    <property type="entry name" value="Sensor histidine kinase WalK"/>
    <property type="match status" value="1"/>
</dbReference>
<proteinExistence type="predicted"/>
<evidence type="ECO:0000256" key="8">
    <source>
        <dbReference type="ARBA" id="ARBA00022741"/>
    </source>
</evidence>
<dbReference type="GO" id="GO:0000155">
    <property type="term" value="F:phosphorelay sensor kinase activity"/>
    <property type="evidence" value="ECO:0007669"/>
    <property type="project" value="InterPro"/>
</dbReference>
<evidence type="ECO:0000259" key="17">
    <source>
        <dbReference type="PROSITE" id="PS50885"/>
    </source>
</evidence>
<dbReference type="CDD" id="cd00130">
    <property type="entry name" value="PAS"/>
    <property type="match status" value="1"/>
</dbReference>
<evidence type="ECO:0000256" key="13">
    <source>
        <dbReference type="ARBA" id="ARBA00023136"/>
    </source>
</evidence>
<dbReference type="RefSeq" id="WP_006040298.1">
    <property type="nucleotide sequence ID" value="NZ_AEDD01000013.1"/>
</dbReference>
<sequence>MNHFRTRLTLIMIALIGFSVLASGLIMAQTFKRNHIHALEESMVREIHIIASNTEWASDNVEMNAQYDYYSELAKSLKKDAGSRVTFIRSDGIVLGDSDHDPRSMDNHLQRVEVQQALHEGVGRGIRLSDTVNQNMLYVAVPITMDNHQYFIRLAMSLQDVEQSIRDLWTALIIWLLVLFVVAALVSYRVALGMTRPLEQITKVAKRIQRMDYRARVDVKKSDEIGDLGYAINAMADSLQVQMERIRQNESQLESVLDNMINGIIMIDRSGHIVLLSRRAEEILGISARELVGRHYTEARQQHELSQLIAEAFEKQTYIHEEMTFYYPEERLLELNIVPMLQDKDDFVGVLLVLQDVSAIRRLERMRSEFVANVSHELKTPVAAVKGFAETLLGGAVNDEETARSFLQIIYDESERLNRLIGDILELSKIESRRVPLMLSPVEMDSFAAKTVQLMEAEANRKRITLELKADDEIYVEADEDRLRQIMMNLLSNGINYTPEGGKVTVTVEPVWPASTGRSLLTDEERDDYDRIRITIKDTGIGIPKKDLPRIFERFYRVDKARSRSSGGTGLGLSIVKHLVEMHNGSIAVESEVGVGTKFIIELPVLHP</sequence>
<evidence type="ECO:0000256" key="9">
    <source>
        <dbReference type="ARBA" id="ARBA00022777"/>
    </source>
</evidence>
<dbReference type="PROSITE" id="PS50109">
    <property type="entry name" value="HIS_KIN"/>
    <property type="match status" value="1"/>
</dbReference>
<dbReference type="NCBIfam" id="NF046044">
    <property type="entry name" value="PnpS"/>
    <property type="match status" value="1"/>
</dbReference>
<evidence type="ECO:0000256" key="10">
    <source>
        <dbReference type="ARBA" id="ARBA00022840"/>
    </source>
</evidence>
<evidence type="ECO:0000256" key="3">
    <source>
        <dbReference type="ARBA" id="ARBA00012438"/>
    </source>
</evidence>
<dbReference type="InterPro" id="IPR035965">
    <property type="entry name" value="PAS-like_dom_sf"/>
</dbReference>
<evidence type="ECO:0000256" key="11">
    <source>
        <dbReference type="ARBA" id="ARBA00022989"/>
    </source>
</evidence>
<dbReference type="Pfam" id="PF00989">
    <property type="entry name" value="PAS"/>
    <property type="match status" value="1"/>
</dbReference>
<dbReference type="InterPro" id="IPR036097">
    <property type="entry name" value="HisK_dim/P_sf"/>
</dbReference>
<dbReference type="eggNOG" id="COG5002">
    <property type="taxonomic scope" value="Bacteria"/>
</dbReference>
<evidence type="ECO:0000256" key="6">
    <source>
        <dbReference type="ARBA" id="ARBA00022679"/>
    </source>
</evidence>
<dbReference type="InterPro" id="IPR004358">
    <property type="entry name" value="Sig_transdc_His_kin-like_C"/>
</dbReference>
<dbReference type="SMART" id="SM00091">
    <property type="entry name" value="PAS"/>
    <property type="match status" value="1"/>
</dbReference>
<feature type="domain" description="Histidine kinase" evidence="15">
    <location>
        <begin position="373"/>
        <end position="607"/>
    </location>
</feature>
<evidence type="ECO:0000313" key="19">
    <source>
        <dbReference type="Proteomes" id="UP000005387"/>
    </source>
</evidence>
<keyword evidence="19" id="KW-1185">Reference proteome</keyword>
<dbReference type="GO" id="GO:0007234">
    <property type="term" value="P:osmosensory signaling via phosphorelay pathway"/>
    <property type="evidence" value="ECO:0007669"/>
    <property type="project" value="TreeGrafter"/>
</dbReference>
<comment type="catalytic activity">
    <reaction evidence="1">
        <text>ATP + protein L-histidine = ADP + protein N-phospho-L-histidine.</text>
        <dbReference type="EC" id="2.7.13.3"/>
    </reaction>
</comment>
<dbReference type="SUPFAM" id="SSF55785">
    <property type="entry name" value="PYP-like sensor domain (PAS domain)"/>
    <property type="match status" value="1"/>
</dbReference>
<dbReference type="PROSITE" id="PS50885">
    <property type="entry name" value="HAMP"/>
    <property type="match status" value="1"/>
</dbReference>
<dbReference type="Pfam" id="PF00512">
    <property type="entry name" value="HisKA"/>
    <property type="match status" value="1"/>
</dbReference>
<evidence type="ECO:0000259" key="15">
    <source>
        <dbReference type="PROSITE" id="PS50109"/>
    </source>
</evidence>
<dbReference type="InterPro" id="IPR050351">
    <property type="entry name" value="BphY/WalK/GraS-like"/>
</dbReference>
<dbReference type="EMBL" id="AEDD01000013">
    <property type="protein sequence ID" value="EFM08850.1"/>
    <property type="molecule type" value="Genomic_DNA"/>
</dbReference>
<dbReference type="GO" id="GO:0030295">
    <property type="term" value="F:protein kinase activator activity"/>
    <property type="evidence" value="ECO:0007669"/>
    <property type="project" value="TreeGrafter"/>
</dbReference>
<evidence type="ECO:0000256" key="4">
    <source>
        <dbReference type="ARBA" id="ARBA00022475"/>
    </source>
</evidence>
<evidence type="ECO:0000256" key="2">
    <source>
        <dbReference type="ARBA" id="ARBA00004651"/>
    </source>
</evidence>
<feature type="domain" description="PAS" evidence="16">
    <location>
        <begin position="249"/>
        <end position="294"/>
    </location>
</feature>
<dbReference type="InterPro" id="IPR013767">
    <property type="entry name" value="PAS_fold"/>
</dbReference>
<accession>E0IF74</accession>
<dbReference type="SMART" id="SM00388">
    <property type="entry name" value="HisKA"/>
    <property type="match status" value="1"/>
</dbReference>